<dbReference type="PANTHER" id="PTHR43331">
    <property type="entry name" value="HOMOSERINE DEHYDROGENASE"/>
    <property type="match status" value="1"/>
</dbReference>
<protein>
    <recommendedName>
        <fullName evidence="5">Homoserine dehydrogenase</fullName>
        <ecNumber evidence="4">1.1.1.3</ecNumber>
    </recommendedName>
</protein>
<name>A0A6L6YI34_9BURK</name>
<dbReference type="EC" id="1.1.1.3" evidence="4"/>
<dbReference type="InterPro" id="IPR002912">
    <property type="entry name" value="ACT_dom"/>
</dbReference>
<dbReference type="RefSeq" id="WP_160335711.1">
    <property type="nucleotide sequence ID" value="NZ_WSRP01000026.1"/>
</dbReference>
<feature type="binding site" evidence="12">
    <location>
        <begin position="10"/>
        <end position="17"/>
    </location>
    <ligand>
        <name>NADP(+)</name>
        <dbReference type="ChEBI" id="CHEBI:58349"/>
    </ligand>
</feature>
<feature type="binding site" evidence="12">
    <location>
        <position position="106"/>
    </location>
    <ligand>
        <name>NADPH</name>
        <dbReference type="ChEBI" id="CHEBI:57783"/>
    </ligand>
</feature>
<keyword evidence="10" id="KW-0486">Methionine biosynthesis</keyword>
<gene>
    <name evidence="15" type="ORF">E5987_08740</name>
</gene>
<dbReference type="Pfam" id="PF03447">
    <property type="entry name" value="NAD_binding_3"/>
    <property type="match status" value="1"/>
</dbReference>
<dbReference type="InterPro" id="IPR005106">
    <property type="entry name" value="Asp/hSer_DH_NAD-bd"/>
</dbReference>
<reference evidence="15 16" key="1">
    <citation type="submission" date="2019-12" db="EMBL/GenBank/DDBJ databases">
        <title>Microbes associate with the intestines of laboratory mice.</title>
        <authorList>
            <person name="Navarre W."/>
            <person name="Wong E."/>
        </authorList>
    </citation>
    <scope>NUCLEOTIDE SEQUENCE [LARGE SCALE GENOMIC DNA]</scope>
    <source>
        <strain evidence="15 16">NM82_D38</strain>
    </source>
</reference>
<evidence type="ECO:0000313" key="15">
    <source>
        <dbReference type="EMBL" id="MVX57287.1"/>
    </source>
</evidence>
<evidence type="ECO:0000256" key="2">
    <source>
        <dbReference type="ARBA" id="ARBA00005062"/>
    </source>
</evidence>
<comment type="pathway">
    <text evidence="2">Amino-acid biosynthesis; L-methionine biosynthesis via de novo pathway; L-homoserine from L-aspartate: step 3/3.</text>
</comment>
<dbReference type="InterPro" id="IPR019811">
    <property type="entry name" value="HDH_CS"/>
</dbReference>
<dbReference type="InterPro" id="IPR001342">
    <property type="entry name" value="HDH_cat"/>
</dbReference>
<dbReference type="OrthoDB" id="9808167at2"/>
<keyword evidence="7" id="KW-0791">Threonine biosynthesis</keyword>
<dbReference type="Proteomes" id="UP000472580">
    <property type="component" value="Unassembled WGS sequence"/>
</dbReference>
<evidence type="ECO:0000256" key="10">
    <source>
        <dbReference type="ARBA" id="ARBA00023167"/>
    </source>
</evidence>
<organism evidence="15 16">
    <name type="scientific">Parasutterella muris</name>
    <dbReference type="NCBI Taxonomy" id="2565572"/>
    <lineage>
        <taxon>Bacteria</taxon>
        <taxon>Pseudomonadati</taxon>
        <taxon>Pseudomonadota</taxon>
        <taxon>Betaproteobacteria</taxon>
        <taxon>Burkholderiales</taxon>
        <taxon>Sutterellaceae</taxon>
        <taxon>Parasutterella</taxon>
    </lineage>
</organism>
<keyword evidence="8 12" id="KW-0521">NADP</keyword>
<dbReference type="InterPro" id="IPR045865">
    <property type="entry name" value="ACT-like_dom_sf"/>
</dbReference>
<accession>A0A6L6YI34</accession>
<evidence type="ECO:0000259" key="14">
    <source>
        <dbReference type="PROSITE" id="PS51671"/>
    </source>
</evidence>
<evidence type="ECO:0000313" key="16">
    <source>
        <dbReference type="Proteomes" id="UP000472580"/>
    </source>
</evidence>
<dbReference type="GO" id="GO:0009088">
    <property type="term" value="P:threonine biosynthetic process"/>
    <property type="evidence" value="ECO:0007669"/>
    <property type="project" value="UniProtKB-UniPathway"/>
</dbReference>
<evidence type="ECO:0000256" key="12">
    <source>
        <dbReference type="PIRSR" id="PIRSR000098-2"/>
    </source>
</evidence>
<comment type="similarity">
    <text evidence="3 13">Belongs to the homoserine dehydrogenase family.</text>
</comment>
<dbReference type="FunFam" id="3.30.360.10:FF:000005">
    <property type="entry name" value="Homoserine dehydrogenase"/>
    <property type="match status" value="1"/>
</dbReference>
<dbReference type="InterPro" id="IPR016204">
    <property type="entry name" value="HDH"/>
</dbReference>
<proteinExistence type="inferred from homology"/>
<dbReference type="GO" id="GO:0050661">
    <property type="term" value="F:NADP binding"/>
    <property type="evidence" value="ECO:0007669"/>
    <property type="project" value="InterPro"/>
</dbReference>
<evidence type="ECO:0000256" key="6">
    <source>
        <dbReference type="ARBA" id="ARBA00022605"/>
    </source>
</evidence>
<evidence type="ECO:0000256" key="8">
    <source>
        <dbReference type="ARBA" id="ARBA00022857"/>
    </source>
</evidence>
<dbReference type="EMBL" id="WSRP01000026">
    <property type="protein sequence ID" value="MVX57287.1"/>
    <property type="molecule type" value="Genomic_DNA"/>
</dbReference>
<dbReference type="GO" id="GO:0009086">
    <property type="term" value="P:methionine biosynthetic process"/>
    <property type="evidence" value="ECO:0007669"/>
    <property type="project" value="UniProtKB-KW"/>
</dbReference>
<dbReference type="Gene3D" id="3.30.70.260">
    <property type="match status" value="1"/>
</dbReference>
<evidence type="ECO:0000256" key="3">
    <source>
        <dbReference type="ARBA" id="ARBA00006753"/>
    </source>
</evidence>
<evidence type="ECO:0000256" key="11">
    <source>
        <dbReference type="PIRSR" id="PIRSR000098-1"/>
    </source>
</evidence>
<evidence type="ECO:0000256" key="9">
    <source>
        <dbReference type="ARBA" id="ARBA00023002"/>
    </source>
</evidence>
<dbReference type="PANTHER" id="PTHR43331:SF1">
    <property type="entry name" value="HOMOSERINE DEHYDROGENASE"/>
    <property type="match status" value="1"/>
</dbReference>
<evidence type="ECO:0000256" key="7">
    <source>
        <dbReference type="ARBA" id="ARBA00022697"/>
    </source>
</evidence>
<comment type="caution">
    <text evidence="15">The sequence shown here is derived from an EMBL/GenBank/DDBJ whole genome shotgun (WGS) entry which is preliminary data.</text>
</comment>
<dbReference type="PROSITE" id="PS51671">
    <property type="entry name" value="ACT"/>
    <property type="match status" value="1"/>
</dbReference>
<feature type="binding site" evidence="12">
    <location>
        <position position="191"/>
    </location>
    <ligand>
        <name>L-homoserine</name>
        <dbReference type="ChEBI" id="CHEBI:57476"/>
    </ligand>
</feature>
<dbReference type="Gene3D" id="3.30.360.10">
    <property type="entry name" value="Dihydrodipicolinate Reductase, domain 2"/>
    <property type="match status" value="1"/>
</dbReference>
<keyword evidence="6" id="KW-0028">Amino-acid biosynthesis</keyword>
<dbReference type="InterPro" id="IPR036291">
    <property type="entry name" value="NAD(P)-bd_dom_sf"/>
</dbReference>
<evidence type="ECO:0000256" key="4">
    <source>
        <dbReference type="ARBA" id="ARBA00013213"/>
    </source>
</evidence>
<dbReference type="UniPathway" id="UPA00051">
    <property type="reaction ID" value="UER00465"/>
</dbReference>
<dbReference type="GO" id="GO:0004412">
    <property type="term" value="F:homoserine dehydrogenase activity"/>
    <property type="evidence" value="ECO:0007669"/>
    <property type="project" value="UniProtKB-EC"/>
</dbReference>
<feature type="domain" description="ACT" evidence="14">
    <location>
        <begin position="355"/>
        <end position="428"/>
    </location>
</feature>
<evidence type="ECO:0000256" key="13">
    <source>
        <dbReference type="RuleBase" id="RU004171"/>
    </source>
</evidence>
<dbReference type="UniPathway" id="UPA00050">
    <property type="reaction ID" value="UER00063"/>
</dbReference>
<dbReference type="CDD" id="cd04881">
    <property type="entry name" value="ACT_HSDH-Hom"/>
    <property type="match status" value="1"/>
</dbReference>
<dbReference type="Pfam" id="PF01842">
    <property type="entry name" value="ACT"/>
    <property type="match status" value="1"/>
</dbReference>
<evidence type="ECO:0000256" key="5">
    <source>
        <dbReference type="ARBA" id="ARBA00013376"/>
    </source>
</evidence>
<dbReference type="Pfam" id="PF00742">
    <property type="entry name" value="Homoserine_dh"/>
    <property type="match status" value="1"/>
</dbReference>
<dbReference type="SUPFAM" id="SSF55347">
    <property type="entry name" value="Glyceraldehyde-3-phosphate dehydrogenase-like, C-terminal domain"/>
    <property type="match status" value="1"/>
</dbReference>
<dbReference type="PIRSF" id="PIRSF000098">
    <property type="entry name" value="Homoser_dehydrog"/>
    <property type="match status" value="1"/>
</dbReference>
<dbReference type="PROSITE" id="PS01042">
    <property type="entry name" value="HOMOSER_DHGENASE"/>
    <property type="match status" value="1"/>
</dbReference>
<keyword evidence="9 15" id="KW-0560">Oxidoreductase</keyword>
<dbReference type="Gene3D" id="3.40.50.720">
    <property type="entry name" value="NAD(P)-binding Rossmann-like Domain"/>
    <property type="match status" value="1"/>
</dbReference>
<feature type="active site" description="Proton donor" evidence="11">
    <location>
        <position position="206"/>
    </location>
</feature>
<dbReference type="NCBIfam" id="NF004976">
    <property type="entry name" value="PRK06349.1"/>
    <property type="match status" value="1"/>
</dbReference>
<dbReference type="SUPFAM" id="SSF51735">
    <property type="entry name" value="NAD(P)-binding Rossmann-fold domains"/>
    <property type="match status" value="1"/>
</dbReference>
<dbReference type="SUPFAM" id="SSF55021">
    <property type="entry name" value="ACT-like"/>
    <property type="match status" value="1"/>
</dbReference>
<evidence type="ECO:0000256" key="1">
    <source>
        <dbReference type="ARBA" id="ARBA00005056"/>
    </source>
</evidence>
<sequence>MATPIKVGLAGFGNVGSGTYSILKRNHSLITQRAGAPITVKRVAVRNVDRVRKLVDEDVAVSSDWHDLVTDPEINVVVEAIGGIEPARSLILAAIDAGKHVVTANKALLAEHGNEIFKAAEEKGVNVALEAAVAGSIPIVKALREGLAANRVSSIAGIINGTCNFILSTMRDTGRSFDDVLAEAQRLGYAEADPTFDIEGIDSAHKLVLLSSIAFGVPVNMDKVHIEGISRLEAKDIKFAEELGYRIKLLGITKYTDYGIELRVHPALVPMRRLLANVEGAMNAVVVKGDAAESSLYYGKGAGSEPTGSAVVADLIDIARTADANVSERPKMPTTQHNPGAKDFADFGDTVCSYYLRIPVDDRPGVLADLARIIADNNISIESLIQREAPQKEDSTEVILMTHSTIESLMQRAIRTMQQLKSVRGPIVVLRKEELQ</sequence>
<comment type="pathway">
    <text evidence="1">Amino-acid biosynthesis; L-threonine biosynthesis; L-threonine from L-aspartate: step 3/5.</text>
</comment>
<keyword evidence="16" id="KW-1185">Reference proteome</keyword>
<dbReference type="FunFam" id="3.30.70.260:FF:000030">
    <property type="entry name" value="Homoserine dehydrogenase"/>
    <property type="match status" value="1"/>
</dbReference>
<dbReference type="AlphaFoldDB" id="A0A6L6YI34"/>